<dbReference type="InterPro" id="IPR000941">
    <property type="entry name" value="Enolase"/>
</dbReference>
<comment type="catalytic activity">
    <reaction evidence="9">
        <text>(2R)-2-phosphoglycerate = phosphoenolpyruvate + H2O</text>
        <dbReference type="Rhea" id="RHEA:10164"/>
        <dbReference type="ChEBI" id="CHEBI:15377"/>
        <dbReference type="ChEBI" id="CHEBI:58289"/>
        <dbReference type="ChEBI" id="CHEBI:58702"/>
        <dbReference type="EC" id="4.2.1.11"/>
    </reaction>
</comment>
<comment type="cofactor">
    <cofactor evidence="11">
        <name>Mg(2+)</name>
        <dbReference type="ChEBI" id="CHEBI:18420"/>
    </cofactor>
    <text evidence="11">Mg(2+) is required for catalysis and for stabilizing the dimer.</text>
</comment>
<comment type="similarity">
    <text evidence="2 9">Belongs to the enolase family.</text>
</comment>
<feature type="active site" description="Proton acceptor" evidence="9 10">
    <location>
        <position position="341"/>
    </location>
</feature>
<dbReference type="SUPFAM" id="SSF51604">
    <property type="entry name" value="Enolase C-terminal domain-like"/>
    <property type="match status" value="1"/>
</dbReference>
<dbReference type="InterPro" id="IPR020811">
    <property type="entry name" value="Enolase_N"/>
</dbReference>
<accession>A0A2M8L7R7</accession>
<keyword evidence="7 9" id="KW-0324">Glycolysis</keyword>
<comment type="caution">
    <text evidence="14">The sequence shown here is derived from an EMBL/GenBank/DDBJ whole genome shotgun (WGS) entry which is preliminary data.</text>
</comment>
<evidence type="ECO:0000313" key="15">
    <source>
        <dbReference type="Proteomes" id="UP000231579"/>
    </source>
</evidence>
<keyword evidence="6 9" id="KW-0460">Magnesium</keyword>
<dbReference type="Pfam" id="PF03952">
    <property type="entry name" value="Enolase_N"/>
    <property type="match status" value="1"/>
</dbReference>
<feature type="domain" description="Enolase N-terminal" evidence="13">
    <location>
        <begin position="4"/>
        <end position="134"/>
    </location>
</feature>
<evidence type="ECO:0000259" key="12">
    <source>
        <dbReference type="SMART" id="SM01192"/>
    </source>
</evidence>
<dbReference type="InterPro" id="IPR029017">
    <property type="entry name" value="Enolase-like_N"/>
</dbReference>
<dbReference type="GO" id="GO:0006096">
    <property type="term" value="P:glycolytic process"/>
    <property type="evidence" value="ECO:0007669"/>
    <property type="project" value="UniProtKB-UniRule"/>
</dbReference>
<feature type="binding site" evidence="9 11">
    <location>
        <position position="247"/>
    </location>
    <ligand>
        <name>Mg(2+)</name>
        <dbReference type="ChEBI" id="CHEBI:18420"/>
    </ligand>
</feature>
<dbReference type="PANTHER" id="PTHR11902">
    <property type="entry name" value="ENOLASE"/>
    <property type="match status" value="1"/>
</dbReference>
<keyword evidence="8 9" id="KW-0456">Lyase</keyword>
<dbReference type="InterPro" id="IPR020810">
    <property type="entry name" value="Enolase_C"/>
</dbReference>
<evidence type="ECO:0000256" key="8">
    <source>
        <dbReference type="ARBA" id="ARBA00023239"/>
    </source>
</evidence>
<dbReference type="CDD" id="cd03313">
    <property type="entry name" value="enolase"/>
    <property type="match status" value="1"/>
</dbReference>
<evidence type="ECO:0000256" key="5">
    <source>
        <dbReference type="ARBA" id="ARBA00022525"/>
    </source>
</evidence>
<dbReference type="SUPFAM" id="SSF54826">
    <property type="entry name" value="Enolase N-terminal domain-like"/>
    <property type="match status" value="1"/>
</dbReference>
<feature type="binding site" evidence="9">
    <location>
        <position position="341"/>
    </location>
    <ligand>
        <name>(2R)-2-phosphoglycerate</name>
        <dbReference type="ChEBI" id="CHEBI:58289"/>
    </ligand>
</feature>
<dbReference type="Pfam" id="PF00113">
    <property type="entry name" value="Enolase_C"/>
    <property type="match status" value="1"/>
</dbReference>
<evidence type="ECO:0000256" key="4">
    <source>
        <dbReference type="ARBA" id="ARBA00017068"/>
    </source>
</evidence>
<comment type="subcellular location">
    <subcellularLocation>
        <location evidence="9">Cytoplasm</location>
    </subcellularLocation>
    <subcellularLocation>
        <location evidence="9">Secreted</location>
    </subcellularLocation>
    <subcellularLocation>
        <location evidence="9">Cell surface</location>
    </subcellularLocation>
    <text evidence="9">Fractions of enolase are present in both the cytoplasm and on the cell surface.</text>
</comment>
<evidence type="ECO:0000256" key="2">
    <source>
        <dbReference type="ARBA" id="ARBA00009604"/>
    </source>
</evidence>
<name>A0A2M8L7R7_9BACT</name>
<evidence type="ECO:0000256" key="6">
    <source>
        <dbReference type="ARBA" id="ARBA00022842"/>
    </source>
</evidence>
<proteinExistence type="inferred from homology"/>
<feature type="binding site" evidence="9">
    <location>
        <position position="392"/>
    </location>
    <ligand>
        <name>(2R)-2-phosphoglycerate</name>
        <dbReference type="ChEBI" id="CHEBI:58289"/>
    </ligand>
</feature>
<dbReference type="EMBL" id="PFEM01000008">
    <property type="protein sequence ID" value="PJE70279.1"/>
    <property type="molecule type" value="Genomic_DNA"/>
</dbReference>
<dbReference type="AlphaFoldDB" id="A0A2M8L7R7"/>
<dbReference type="SFLD" id="SFLDG00178">
    <property type="entry name" value="enolase"/>
    <property type="match status" value="1"/>
</dbReference>
<dbReference type="GO" id="GO:0000015">
    <property type="term" value="C:phosphopyruvate hydratase complex"/>
    <property type="evidence" value="ECO:0007669"/>
    <property type="project" value="InterPro"/>
</dbReference>
<dbReference type="Gene3D" id="3.30.390.10">
    <property type="entry name" value="Enolase-like, N-terminal domain"/>
    <property type="match status" value="1"/>
</dbReference>
<evidence type="ECO:0000256" key="1">
    <source>
        <dbReference type="ARBA" id="ARBA00005031"/>
    </source>
</evidence>
<feature type="binding site" evidence="9 11">
    <location>
        <position position="316"/>
    </location>
    <ligand>
        <name>Mg(2+)</name>
        <dbReference type="ChEBI" id="CHEBI:18420"/>
    </ligand>
</feature>
<feature type="binding site" evidence="9">
    <location>
        <position position="370"/>
    </location>
    <ligand>
        <name>(2R)-2-phosphoglycerate</name>
        <dbReference type="ChEBI" id="CHEBI:58289"/>
    </ligand>
</feature>
<dbReference type="GO" id="GO:0004634">
    <property type="term" value="F:phosphopyruvate hydratase activity"/>
    <property type="evidence" value="ECO:0007669"/>
    <property type="project" value="UniProtKB-UniRule"/>
</dbReference>
<dbReference type="GO" id="GO:0009986">
    <property type="term" value="C:cell surface"/>
    <property type="evidence" value="ECO:0007669"/>
    <property type="project" value="UniProtKB-SubCell"/>
</dbReference>
<dbReference type="PIRSF" id="PIRSF001400">
    <property type="entry name" value="Enolase"/>
    <property type="match status" value="1"/>
</dbReference>
<feature type="domain" description="Enolase C-terminal TIM barrel" evidence="12">
    <location>
        <begin position="144"/>
        <end position="421"/>
    </location>
</feature>
<keyword evidence="9" id="KW-0963">Cytoplasm</keyword>
<evidence type="ECO:0000256" key="9">
    <source>
        <dbReference type="HAMAP-Rule" id="MF_00318"/>
    </source>
</evidence>
<comment type="caution">
    <text evidence="9">Lacks conserved residue(s) required for the propagation of feature annotation.</text>
</comment>
<evidence type="ECO:0000256" key="7">
    <source>
        <dbReference type="ARBA" id="ARBA00023152"/>
    </source>
</evidence>
<keyword evidence="9 11" id="KW-0479">Metal-binding</keyword>
<keyword evidence="5 9" id="KW-0964">Secreted</keyword>
<dbReference type="PRINTS" id="PR00148">
    <property type="entry name" value="ENOLASE"/>
</dbReference>
<dbReference type="HAMAP" id="MF_00318">
    <property type="entry name" value="Enolase"/>
    <property type="match status" value="1"/>
</dbReference>
<dbReference type="UniPathway" id="UPA00109">
    <property type="reaction ID" value="UER00187"/>
</dbReference>
<comment type="function">
    <text evidence="9">Catalyzes the reversible conversion of 2-phosphoglycerate (2-PG) into phosphoenolpyruvate (PEP). It is essential for the degradation of carbohydrates via glycolysis.</text>
</comment>
<feature type="active site" description="Proton donor" evidence="9 10">
    <location>
        <position position="210"/>
    </location>
</feature>
<comment type="cofactor">
    <cofactor evidence="9">
        <name>Mg(2+)</name>
        <dbReference type="ChEBI" id="CHEBI:18420"/>
    </cofactor>
    <text evidence="9">Binds a second Mg(2+) ion via substrate during catalysis.</text>
</comment>
<gene>
    <name evidence="9" type="primary">eno</name>
    <name evidence="14" type="ORF">COU97_00620</name>
</gene>
<dbReference type="PANTHER" id="PTHR11902:SF1">
    <property type="entry name" value="ENOLASE"/>
    <property type="match status" value="1"/>
</dbReference>
<feature type="binding site" evidence="9">
    <location>
        <position position="168"/>
    </location>
    <ligand>
        <name>(2R)-2-phosphoglycerate</name>
        <dbReference type="ChEBI" id="CHEBI:58289"/>
    </ligand>
</feature>
<comment type="pathway">
    <text evidence="1 9">Carbohydrate degradation; glycolysis; pyruvate from D-glyceraldehyde 3-phosphate: step 4/5.</text>
</comment>
<organism evidence="14 15">
    <name type="scientific">Candidatus Shapirobacteria bacterium CG10_big_fil_rev_8_21_14_0_10_48_15</name>
    <dbReference type="NCBI Taxonomy" id="1974484"/>
    <lineage>
        <taxon>Bacteria</taxon>
        <taxon>Candidatus Shapironibacteriota</taxon>
    </lineage>
</organism>
<evidence type="ECO:0000313" key="14">
    <source>
        <dbReference type="EMBL" id="PJE70279.1"/>
    </source>
</evidence>
<reference evidence="15" key="1">
    <citation type="submission" date="2017-09" db="EMBL/GenBank/DDBJ databases">
        <title>Depth-based differentiation of microbial function through sediment-hosted aquifers and enrichment of novel symbionts in the deep terrestrial subsurface.</title>
        <authorList>
            <person name="Probst A.J."/>
            <person name="Ladd B."/>
            <person name="Jarett J.K."/>
            <person name="Geller-Mcgrath D.E."/>
            <person name="Sieber C.M.K."/>
            <person name="Emerson J.B."/>
            <person name="Anantharaman K."/>
            <person name="Thomas B.C."/>
            <person name="Malmstrom R."/>
            <person name="Stieglmeier M."/>
            <person name="Klingl A."/>
            <person name="Woyke T."/>
            <person name="Ryan C.M."/>
            <person name="Banfield J.F."/>
        </authorList>
    </citation>
    <scope>NUCLEOTIDE SEQUENCE [LARGE SCALE GENOMIC DNA]</scope>
</reference>
<dbReference type="GO" id="GO:0000287">
    <property type="term" value="F:magnesium ion binding"/>
    <property type="evidence" value="ECO:0007669"/>
    <property type="project" value="UniProtKB-UniRule"/>
</dbReference>
<dbReference type="Gene3D" id="3.20.20.120">
    <property type="entry name" value="Enolase-like C-terminal domain"/>
    <property type="match status" value="1"/>
</dbReference>
<evidence type="ECO:0000256" key="3">
    <source>
        <dbReference type="ARBA" id="ARBA00012058"/>
    </source>
</evidence>
<dbReference type="InterPro" id="IPR036849">
    <property type="entry name" value="Enolase-like_C_sf"/>
</dbReference>
<dbReference type="EC" id="4.2.1.11" evidence="3 9"/>
<dbReference type="NCBIfam" id="TIGR01060">
    <property type="entry name" value="eno"/>
    <property type="match status" value="1"/>
</dbReference>
<dbReference type="SFLD" id="SFLDS00001">
    <property type="entry name" value="Enolase"/>
    <property type="match status" value="1"/>
</dbReference>
<dbReference type="GO" id="GO:0005576">
    <property type="term" value="C:extracellular region"/>
    <property type="evidence" value="ECO:0007669"/>
    <property type="project" value="UniProtKB-SubCell"/>
</dbReference>
<protein>
    <recommendedName>
        <fullName evidence="4 9">Enolase</fullName>
        <ecNumber evidence="3 9">4.2.1.11</ecNumber>
    </recommendedName>
    <alternativeName>
        <fullName evidence="9">2-phospho-D-glycerate hydro-lyase</fullName>
    </alternativeName>
    <alternativeName>
        <fullName evidence="9">2-phosphoglycerate dehydratase</fullName>
    </alternativeName>
</protein>
<dbReference type="SMART" id="SM01193">
    <property type="entry name" value="Enolase_N"/>
    <property type="match status" value="1"/>
</dbReference>
<keyword evidence="14" id="KW-0670">Pyruvate</keyword>
<evidence type="ECO:0000256" key="10">
    <source>
        <dbReference type="PIRSR" id="PIRSR001400-1"/>
    </source>
</evidence>
<dbReference type="SMART" id="SM01192">
    <property type="entry name" value="Enolase_C"/>
    <property type="match status" value="1"/>
</dbReference>
<feature type="binding site" evidence="9 11">
    <location>
        <position position="290"/>
    </location>
    <ligand>
        <name>Mg(2+)</name>
        <dbReference type="ChEBI" id="CHEBI:18420"/>
    </ligand>
</feature>
<dbReference type="Proteomes" id="UP000231579">
    <property type="component" value="Unassembled WGS sequence"/>
</dbReference>
<evidence type="ECO:0000256" key="11">
    <source>
        <dbReference type="PIRSR" id="PIRSR001400-3"/>
    </source>
</evidence>
<dbReference type="SFLD" id="SFLDF00002">
    <property type="entry name" value="enolase"/>
    <property type="match status" value="1"/>
</dbReference>
<sequence length="421" mass="46361">MSKIKSVTAREILDSRGSPTVETKIILDSGATATASVPSGVSVGKYEAVELRDQDPHRFHGRGVLRAIASVNQTIAEQIVGREFASQLQLDETLIKLDGTKEKAKLGANAILSVSEAFCKAMALQANIPCFAYVAHLYGLGPNDLKMPTPMSVQIEGGKHGAGNLDFQEFLVIPSSGQTFAEALRMLAEIYWETEKVLIQYQAVHSVGDEGGYAPNLFTNLDALEVLAEAIQALKYNLGRQVFLGLDVAPAYFYHQNKYRIKDRTTPMTTEELVEFYRDLLRQYPLASIEDPFHEDDWEGWTKLAQFTGNTIIVGDDLLTTNKQRVQQALRKGACSAILIKPNQVGTVAETIEVIKLARQAGWKVIVSHRGGETNEDFIADFAVGVGADYVKFGAPARGERVAKYNRLLAIEKMIDQNAHE</sequence>
<evidence type="ECO:0000259" key="13">
    <source>
        <dbReference type="SMART" id="SM01193"/>
    </source>
</evidence>